<reference evidence="2" key="1">
    <citation type="submission" date="2018-06" db="EMBL/GenBank/DDBJ databases">
        <title>Genome assembly of Danube salmon.</title>
        <authorList>
            <person name="Macqueen D.J."/>
            <person name="Gundappa M.K."/>
        </authorList>
    </citation>
    <scope>NUCLEOTIDE SEQUENCE [LARGE SCALE GENOMIC DNA]</scope>
</reference>
<dbReference type="Ensembl" id="ENSHHUT00000000238.1">
    <property type="protein sequence ID" value="ENSHHUP00000000233.1"/>
    <property type="gene ID" value="ENSHHUG00000000143.1"/>
</dbReference>
<reference evidence="1" key="2">
    <citation type="submission" date="2025-08" db="UniProtKB">
        <authorList>
            <consortium name="Ensembl"/>
        </authorList>
    </citation>
    <scope>IDENTIFICATION</scope>
</reference>
<organism evidence="1 2">
    <name type="scientific">Hucho hucho</name>
    <name type="common">huchen</name>
    <dbReference type="NCBI Taxonomy" id="62062"/>
    <lineage>
        <taxon>Eukaryota</taxon>
        <taxon>Metazoa</taxon>
        <taxon>Chordata</taxon>
        <taxon>Craniata</taxon>
        <taxon>Vertebrata</taxon>
        <taxon>Euteleostomi</taxon>
        <taxon>Actinopterygii</taxon>
        <taxon>Neopterygii</taxon>
        <taxon>Teleostei</taxon>
        <taxon>Protacanthopterygii</taxon>
        <taxon>Salmoniformes</taxon>
        <taxon>Salmonidae</taxon>
        <taxon>Salmoninae</taxon>
        <taxon>Hucho</taxon>
    </lineage>
</organism>
<dbReference type="GeneTree" id="ENSGT00940000156763"/>
<dbReference type="Proteomes" id="UP000314982">
    <property type="component" value="Unassembled WGS sequence"/>
</dbReference>
<dbReference type="AlphaFoldDB" id="A0A4W5J7U2"/>
<sequence length="159" mass="18713">TARRKRFFQLQAVPCYRFRKRDKVLFYGRKIMRKVMSEQCPRKRPKVLSIELPTLQPKEPPQSLLEADLTEFDSTLQSHTPVAVCVCSLCNSMLSPSALRVQGHFEKFLELWEGLFRLGDDYNSIYVVQDRRLEHCIHEDYPKTLMRVVQVRPQPSAWS</sequence>
<name>A0A4W5J7U2_9TELE</name>
<accession>A0A4W5J7U2</accession>
<proteinExistence type="predicted"/>
<evidence type="ECO:0000313" key="2">
    <source>
        <dbReference type="Proteomes" id="UP000314982"/>
    </source>
</evidence>
<protein>
    <submittedName>
        <fullName evidence="1">Patatin-like phospholipase domain containing 7a</fullName>
    </submittedName>
</protein>
<keyword evidence="2" id="KW-1185">Reference proteome</keyword>
<evidence type="ECO:0000313" key="1">
    <source>
        <dbReference type="Ensembl" id="ENSHHUP00000000233.1"/>
    </source>
</evidence>
<reference evidence="1" key="3">
    <citation type="submission" date="2025-09" db="UniProtKB">
        <authorList>
            <consortium name="Ensembl"/>
        </authorList>
    </citation>
    <scope>IDENTIFICATION</scope>
</reference>